<evidence type="ECO:0000256" key="5">
    <source>
        <dbReference type="ARBA" id="ARBA00023239"/>
    </source>
</evidence>
<dbReference type="InterPro" id="IPR036849">
    <property type="entry name" value="Enolase-like_C_sf"/>
</dbReference>
<accession>A0A1L3MNP1</accession>
<feature type="binding site" evidence="7">
    <location>
        <position position="189"/>
    </location>
    <ligand>
        <name>Mg(2+)</name>
        <dbReference type="ChEBI" id="CHEBI:18420"/>
    </ligand>
</feature>
<dbReference type="Pfam" id="PF02746">
    <property type="entry name" value="MR_MLE_N"/>
    <property type="match status" value="1"/>
</dbReference>
<dbReference type="SFLD" id="SFLDS00001">
    <property type="entry name" value="Enolase"/>
    <property type="match status" value="1"/>
</dbReference>
<dbReference type="PANTHER" id="PTHR48073">
    <property type="entry name" value="O-SUCCINYLBENZOATE SYNTHASE-RELATED"/>
    <property type="match status" value="1"/>
</dbReference>
<dbReference type="InterPro" id="IPR029065">
    <property type="entry name" value="Enolase_C-like"/>
</dbReference>
<dbReference type="KEGG" id="bwh:A9C19_04015"/>
<feature type="active site" description="Proton donor" evidence="7">
    <location>
        <position position="164"/>
    </location>
</feature>
<feature type="domain" description="Mandelate racemase/muconate lactonizing enzyme C-terminal" evidence="8">
    <location>
        <begin position="143"/>
        <end position="235"/>
    </location>
</feature>
<evidence type="ECO:0000256" key="4">
    <source>
        <dbReference type="ARBA" id="ARBA00022842"/>
    </source>
</evidence>
<name>A0A1L3MNP1_9BACI</name>
<feature type="binding site" evidence="7">
    <location>
        <position position="214"/>
    </location>
    <ligand>
        <name>Mg(2+)</name>
        <dbReference type="ChEBI" id="CHEBI:18420"/>
    </ligand>
</feature>
<dbReference type="Pfam" id="PF13378">
    <property type="entry name" value="MR_MLE_C"/>
    <property type="match status" value="1"/>
</dbReference>
<keyword evidence="3 7" id="KW-0479">Metal-binding</keyword>
<dbReference type="NCBIfam" id="TIGR01928">
    <property type="entry name" value="menC_lowGC_arch"/>
    <property type="match status" value="1"/>
</dbReference>
<organism evidence="9 10">
    <name type="scientific">Bacillus weihaiensis</name>
    <dbReference type="NCBI Taxonomy" id="1547283"/>
    <lineage>
        <taxon>Bacteria</taxon>
        <taxon>Bacillati</taxon>
        <taxon>Bacillota</taxon>
        <taxon>Bacilli</taxon>
        <taxon>Bacillales</taxon>
        <taxon>Bacillaceae</taxon>
        <taxon>Bacillus</taxon>
    </lineage>
</organism>
<dbReference type="Gene3D" id="3.20.20.120">
    <property type="entry name" value="Enolase-like C-terminal domain"/>
    <property type="match status" value="1"/>
</dbReference>
<dbReference type="GO" id="GO:0043748">
    <property type="term" value="F:O-succinylbenzoate synthase activity"/>
    <property type="evidence" value="ECO:0007669"/>
    <property type="project" value="UniProtKB-EC"/>
</dbReference>
<feature type="binding site" evidence="7">
    <location>
        <position position="239"/>
    </location>
    <ligand>
        <name>Mg(2+)</name>
        <dbReference type="ChEBI" id="CHEBI:18420"/>
    </ligand>
</feature>
<keyword evidence="10" id="KW-1185">Reference proteome</keyword>
<evidence type="ECO:0000256" key="2">
    <source>
        <dbReference type="ARBA" id="ARBA00022428"/>
    </source>
</evidence>
<dbReference type="Gene3D" id="3.30.390.10">
    <property type="entry name" value="Enolase-like, N-terminal domain"/>
    <property type="match status" value="1"/>
</dbReference>
<evidence type="ECO:0000256" key="7">
    <source>
        <dbReference type="HAMAP-Rule" id="MF_01933"/>
    </source>
</evidence>
<dbReference type="HAMAP" id="MF_01933">
    <property type="entry name" value="MenC_2"/>
    <property type="match status" value="1"/>
</dbReference>
<dbReference type="Proteomes" id="UP000181936">
    <property type="component" value="Chromosome"/>
</dbReference>
<dbReference type="AlphaFoldDB" id="A0A1L3MNP1"/>
<dbReference type="InterPro" id="IPR010197">
    <property type="entry name" value="OSBS/NAAAR"/>
</dbReference>
<dbReference type="SUPFAM" id="SSF51604">
    <property type="entry name" value="Enolase C-terminal domain-like"/>
    <property type="match status" value="1"/>
</dbReference>
<comment type="catalytic activity">
    <reaction evidence="7">
        <text>(1R,6R)-6-hydroxy-2-succinyl-cyclohexa-2,4-diene-1-carboxylate = 2-succinylbenzoate + H2O</text>
        <dbReference type="Rhea" id="RHEA:10196"/>
        <dbReference type="ChEBI" id="CHEBI:15377"/>
        <dbReference type="ChEBI" id="CHEBI:18325"/>
        <dbReference type="ChEBI" id="CHEBI:58689"/>
        <dbReference type="EC" id="4.2.1.113"/>
    </reaction>
</comment>
<dbReference type="SFLD" id="SFLDF00009">
    <property type="entry name" value="o-succinylbenzoate_synthase"/>
    <property type="match status" value="1"/>
</dbReference>
<keyword evidence="4 7" id="KW-0460">Magnesium</keyword>
<dbReference type="GO" id="GO:0009234">
    <property type="term" value="P:menaquinone biosynthetic process"/>
    <property type="evidence" value="ECO:0007669"/>
    <property type="project" value="UniProtKB-UniRule"/>
</dbReference>
<evidence type="ECO:0000256" key="6">
    <source>
        <dbReference type="ARBA" id="ARBA00029491"/>
    </source>
</evidence>
<dbReference type="EMBL" id="CP016020">
    <property type="protein sequence ID" value="APH03968.1"/>
    <property type="molecule type" value="Genomic_DNA"/>
</dbReference>
<evidence type="ECO:0000256" key="1">
    <source>
        <dbReference type="ARBA" id="ARBA00001968"/>
    </source>
</evidence>
<sequence length="367" mass="41485">MIKIKTVKIYPISQTLKTPFKTNIGYVVDRDSLLVEVIDHDGVSGWGEVVAFSTPWYTEETIKTCYHILTDLLIPHILGKQLTHPNEVYQLLQPIRRNHMAKASIEGAIWDLYAKKQKLSLSEALGGTKKTIDCGVVVGMSSLKEMLNSIRKHVAEGYKRVKIKISPEKDIEIVREIRRHFPTLPLMVDANSSYTLKDIDRLKELDQYDLMMIEQPLGEDDIIDHAKLQDQMKTKICLDESIVSYTDAKKAIELGSCKIINIKPGRVGGLTVSKQIHDLCSQHGIDVWCGGMLETGISRAHNIALASLENFTIPGDISSSSRYWEEDIVYPEIKVINGSIHIPNEVGLGFKVKRDFLEKYKNKEIIN</sequence>
<evidence type="ECO:0000259" key="8">
    <source>
        <dbReference type="SMART" id="SM00922"/>
    </source>
</evidence>
<dbReference type="RefSeq" id="WP_072578761.1">
    <property type="nucleotide sequence ID" value="NZ_CP016020.1"/>
</dbReference>
<evidence type="ECO:0000256" key="3">
    <source>
        <dbReference type="ARBA" id="ARBA00022723"/>
    </source>
</evidence>
<proteinExistence type="inferred from homology"/>
<dbReference type="SMART" id="SM00922">
    <property type="entry name" value="MR_MLE"/>
    <property type="match status" value="1"/>
</dbReference>
<comment type="cofactor">
    <cofactor evidence="1 7">
        <name>a divalent metal cation</name>
        <dbReference type="ChEBI" id="CHEBI:60240"/>
    </cofactor>
</comment>
<dbReference type="STRING" id="1547283.A9C19_04015"/>
<evidence type="ECO:0000313" key="10">
    <source>
        <dbReference type="Proteomes" id="UP000181936"/>
    </source>
</evidence>
<feature type="active site" description="Proton acceptor" evidence="7">
    <location>
        <position position="263"/>
    </location>
</feature>
<comment type="pathway">
    <text evidence="7">Quinol/quinone metabolism; 1,4-dihydroxy-2-naphthoate biosynthesis; 1,4-dihydroxy-2-naphthoate from chorismate: step 4/7.</text>
</comment>
<protein>
    <recommendedName>
        <fullName evidence="6 7">o-succinylbenzoate synthase</fullName>
        <shortName evidence="7">OSB synthase</shortName>
        <shortName evidence="7">OSBS</shortName>
        <ecNumber evidence="6 7">4.2.1.113</ecNumber>
    </recommendedName>
    <alternativeName>
        <fullName evidence="7">4-(2'-carboxyphenyl)-4-oxybutyric acid synthase</fullName>
    </alternativeName>
    <alternativeName>
        <fullName evidence="7">o-succinylbenzoic acid synthase</fullName>
    </alternativeName>
</protein>
<evidence type="ECO:0000313" key="9">
    <source>
        <dbReference type="EMBL" id="APH03968.1"/>
    </source>
</evidence>
<keyword evidence="2 7" id="KW-0474">Menaquinone biosynthesis</keyword>
<dbReference type="InterPro" id="IPR013341">
    <property type="entry name" value="Mandelate_racemase_N_dom"/>
</dbReference>
<dbReference type="SUPFAM" id="SSF54826">
    <property type="entry name" value="Enolase N-terminal domain-like"/>
    <property type="match status" value="1"/>
</dbReference>
<reference evidence="9 10" key="1">
    <citation type="journal article" date="2016" name="Sci. Rep.">
        <title>Complete genome sequence and transcriptomic analysis of a novel marine strain Bacillus weihaiensis reveals the mechanism of brown algae degradation.</title>
        <authorList>
            <person name="Zhu Y."/>
            <person name="Chen P."/>
            <person name="Bao Y."/>
            <person name="Men Y."/>
            <person name="Zeng Y."/>
            <person name="Yang J."/>
            <person name="Sun J."/>
            <person name="Sun Y."/>
        </authorList>
    </citation>
    <scope>NUCLEOTIDE SEQUENCE [LARGE SCALE GENOMIC DNA]</scope>
    <source>
        <strain evidence="9 10">Alg07</strain>
    </source>
</reference>
<dbReference type="UniPathway" id="UPA01057">
    <property type="reaction ID" value="UER00165"/>
</dbReference>
<dbReference type="SFLD" id="SFLDG00180">
    <property type="entry name" value="muconate_cycloisomerase"/>
    <property type="match status" value="1"/>
</dbReference>
<gene>
    <name evidence="7" type="primary">menC</name>
    <name evidence="9" type="ORF">A9C19_04015</name>
</gene>
<dbReference type="InterPro" id="IPR047585">
    <property type="entry name" value="MenC"/>
</dbReference>
<dbReference type="EC" id="4.2.1.113" evidence="6 7"/>
<dbReference type="InterPro" id="IPR029017">
    <property type="entry name" value="Enolase-like_N"/>
</dbReference>
<dbReference type="CDD" id="cd03317">
    <property type="entry name" value="NAAAR"/>
    <property type="match status" value="1"/>
</dbReference>
<comment type="function">
    <text evidence="7">Converts 2-succinyl-6-hydroxy-2,4-cyclohexadiene-1-carboxylate (SHCHC) to 2-succinylbenzoate (OSB).</text>
</comment>
<dbReference type="OrthoDB" id="9774531at2"/>
<keyword evidence="5 7" id="KW-0456">Lyase</keyword>
<dbReference type="GO" id="GO:0016854">
    <property type="term" value="F:racemase and epimerase activity"/>
    <property type="evidence" value="ECO:0007669"/>
    <property type="project" value="UniProtKB-ARBA"/>
</dbReference>
<comment type="similarity">
    <text evidence="7">Belongs to the mandelate racemase/muconate lactonizing enzyme family. MenC type 2 subfamily.</text>
</comment>
<comment type="pathway">
    <text evidence="7">Quinol/quinone metabolism; menaquinone biosynthesis.</text>
</comment>
<dbReference type="PANTHER" id="PTHR48073:SF5">
    <property type="entry name" value="O-SUCCINYLBENZOATE SYNTHASE"/>
    <property type="match status" value="1"/>
</dbReference>
<dbReference type="UniPathway" id="UPA00079"/>
<dbReference type="InterPro" id="IPR013342">
    <property type="entry name" value="Mandelate_racemase_C"/>
</dbReference>
<dbReference type="GO" id="GO:0000287">
    <property type="term" value="F:magnesium ion binding"/>
    <property type="evidence" value="ECO:0007669"/>
    <property type="project" value="UniProtKB-UniRule"/>
</dbReference>